<evidence type="ECO:0000256" key="1">
    <source>
        <dbReference type="ARBA" id="ARBA00001936"/>
    </source>
</evidence>
<evidence type="ECO:0000256" key="4">
    <source>
        <dbReference type="ARBA" id="ARBA00022737"/>
    </source>
</evidence>
<dbReference type="PANTHER" id="PTHR45668">
    <property type="entry name" value="SERINE/THREONINE-PROTEIN PHOSPHATASE 5-RELATED"/>
    <property type="match status" value="1"/>
</dbReference>
<dbReference type="GO" id="GO:0005509">
    <property type="term" value="F:calcium ion binding"/>
    <property type="evidence" value="ECO:0007669"/>
    <property type="project" value="InterPro"/>
</dbReference>
<dbReference type="Gene3D" id="3.60.21.10">
    <property type="match status" value="1"/>
</dbReference>
<dbReference type="PROSITE" id="PS50222">
    <property type="entry name" value="EF_HAND_2"/>
    <property type="match status" value="3"/>
</dbReference>
<evidence type="ECO:0000256" key="2">
    <source>
        <dbReference type="ARBA" id="ARBA00008294"/>
    </source>
</evidence>
<comment type="catalytic activity">
    <reaction evidence="8">
        <text>O-phospho-L-threonyl-[protein] + H2O = L-threonyl-[protein] + phosphate</text>
        <dbReference type="Rhea" id="RHEA:47004"/>
        <dbReference type="Rhea" id="RHEA-COMP:11060"/>
        <dbReference type="Rhea" id="RHEA-COMP:11605"/>
        <dbReference type="ChEBI" id="CHEBI:15377"/>
        <dbReference type="ChEBI" id="CHEBI:30013"/>
        <dbReference type="ChEBI" id="CHEBI:43474"/>
        <dbReference type="ChEBI" id="CHEBI:61977"/>
        <dbReference type="EC" id="3.1.3.16"/>
    </reaction>
</comment>
<dbReference type="InterPro" id="IPR002048">
    <property type="entry name" value="EF_hand_dom"/>
</dbReference>
<dbReference type="InterPro" id="IPR006186">
    <property type="entry name" value="Ser/Thr-sp_prot-phosphatase"/>
</dbReference>
<dbReference type="InterPro" id="IPR051134">
    <property type="entry name" value="PPP_phosphatase"/>
</dbReference>
<dbReference type="InterPro" id="IPR011992">
    <property type="entry name" value="EF-hand-dom_pair"/>
</dbReference>
<dbReference type="SUPFAM" id="SSF56300">
    <property type="entry name" value="Metallo-dependent phosphatases"/>
    <property type="match status" value="1"/>
</dbReference>
<evidence type="ECO:0000313" key="10">
    <source>
        <dbReference type="EMBL" id="CAF4173731.1"/>
    </source>
</evidence>
<dbReference type="Pfam" id="PF00149">
    <property type="entry name" value="Metallophos"/>
    <property type="match status" value="1"/>
</dbReference>
<dbReference type="PROSITE" id="PS00018">
    <property type="entry name" value="EF_HAND_1"/>
    <property type="match status" value="2"/>
</dbReference>
<dbReference type="EC" id="3.1.3.16" evidence="8"/>
<evidence type="ECO:0000256" key="3">
    <source>
        <dbReference type="ARBA" id="ARBA00022723"/>
    </source>
</evidence>
<dbReference type="EMBL" id="CAJOBO010000247">
    <property type="protein sequence ID" value="CAF4173731.1"/>
    <property type="molecule type" value="Genomic_DNA"/>
</dbReference>
<dbReference type="InterPro" id="IPR013235">
    <property type="entry name" value="PPP_dom"/>
</dbReference>
<name>A0A819ZFY3_9BILA</name>
<dbReference type="Proteomes" id="UP000663851">
    <property type="component" value="Unassembled WGS sequence"/>
</dbReference>
<dbReference type="CDD" id="cd00051">
    <property type="entry name" value="EFh"/>
    <property type="match status" value="1"/>
</dbReference>
<comment type="caution">
    <text evidence="10">The sequence shown here is derived from an EMBL/GenBank/DDBJ whole genome shotgun (WGS) entry which is preliminary data.</text>
</comment>
<comment type="similarity">
    <text evidence="2 8">Belongs to the PPP phosphatase family.</text>
</comment>
<dbReference type="InterPro" id="IPR029052">
    <property type="entry name" value="Metallo-depent_PP-like"/>
</dbReference>
<sequence length="983" mass="113982">MFSERWFCFCCPQIHKPARRQMVAPIDEAHAQSDPPHLQINRPRFREKKRSDLTLASVIIIQKWFRRRQALFEMRRKAAWTIYQHIEYSGEQDQLKLYNFFIELMQAVSKNRRDVSVATKVLRRSSSLSGLAEELELEQLTAASTISIEPTYQGPHIVLPITKEHFEILLLAFQRGELLHPHYVLVILHELRRLLKTLPNVNVVSTHLTKFVTVVGDLHGSLADLMIIFHKNGLPSNENPYIFNGDIVDRGFQSIEIFLLISVALIVYPSNVYLNRGNHEDHVLNLRYGFMKEIIHKYKTNSSRLLRLFENIYSWLPVASVIDEHIFVVHGGISNITDLATINRIKRQKYLSVLSPTFIIPSDEDQFQISNIPNDLLLEWRQILDLLWSDPKQTDGCEPNTYRGGGCYWGPDVTKTILEKHKWTLIIRSHECKEEGFDYTHDNKVLTIFSASNYYAVGSNRGAYAKVLTNQPPLVVQFISTKASQKSLTLWERVSYVEEQAIKNLIEKFSVNKSCLMKEFLLVDKKKTGRISVNNWCDIVSRVLDLKLPWRTLKTQLVETDSQGWVLYESTFRFKELQFALNVQINARRKSLCQCMYRNKDLLETVFRAIDKDNSGVISMQEFTDVCTFLGNHNGTKFDEKQITDLAASIDLDKNGVIDFNEFLEAFRIVDIVDPSMMEQTETAYTSNTPGFLIVKTVNEHECKCLCSTNKQCLSMTYRLSDLTCSLYANDPCDTRNWQTNSDINFYINVKRLKYRIFEKPEQNRPLKRLSASLLCGSMNVFNAERRWLFVVKISGRSKANFNGLNFNNAPNQVAPSPWDTTPLETIWNSILMHQWNSHLYFPKYFGFGLIYNGTVREFVYFRLHKTTIESFFNKQHTPVAFCWNLKPSKTHLHHTLDHNNFFKRIFSISINGNISHTIPCDKHESFMYISPLDRTDRCSTDENSQNSVRIMFSDQCYPLPYSKLYRAEALIGLISGDTTTDT</sequence>
<dbReference type="Gene3D" id="1.10.238.10">
    <property type="entry name" value="EF-hand"/>
    <property type="match status" value="1"/>
</dbReference>
<evidence type="ECO:0000256" key="7">
    <source>
        <dbReference type="ARBA" id="ARBA00023211"/>
    </source>
</evidence>
<keyword evidence="5 8" id="KW-0378">Hydrolase</keyword>
<keyword evidence="7" id="KW-0464">Manganese</keyword>
<accession>A0A819ZFY3</accession>
<dbReference type="InterPro" id="IPR004843">
    <property type="entry name" value="Calcineurin-like_PHP"/>
</dbReference>
<dbReference type="Pfam" id="PF08321">
    <property type="entry name" value="PPP5"/>
    <property type="match status" value="1"/>
</dbReference>
<dbReference type="AlphaFoldDB" id="A0A819ZFY3"/>
<dbReference type="SUPFAM" id="SSF47473">
    <property type="entry name" value="EF-hand"/>
    <property type="match status" value="1"/>
</dbReference>
<gene>
    <name evidence="10" type="ORF">HFQ381_LOCUS5775</name>
</gene>
<evidence type="ECO:0000256" key="8">
    <source>
        <dbReference type="RuleBase" id="RU004273"/>
    </source>
</evidence>
<evidence type="ECO:0000259" key="9">
    <source>
        <dbReference type="PROSITE" id="PS50222"/>
    </source>
</evidence>
<keyword evidence="6" id="KW-0106">Calcium</keyword>
<organism evidence="10 11">
    <name type="scientific">Rotaria socialis</name>
    <dbReference type="NCBI Taxonomy" id="392032"/>
    <lineage>
        <taxon>Eukaryota</taxon>
        <taxon>Metazoa</taxon>
        <taxon>Spiralia</taxon>
        <taxon>Gnathifera</taxon>
        <taxon>Rotifera</taxon>
        <taxon>Eurotatoria</taxon>
        <taxon>Bdelloidea</taxon>
        <taxon>Philodinida</taxon>
        <taxon>Philodinidae</taxon>
        <taxon>Rotaria</taxon>
    </lineage>
</organism>
<evidence type="ECO:0000313" key="11">
    <source>
        <dbReference type="Proteomes" id="UP000663851"/>
    </source>
</evidence>
<dbReference type="PANTHER" id="PTHR45668:SF3">
    <property type="entry name" value="SERINE_THREONINE-PROTEIN PHOSPHATASE RDGC"/>
    <property type="match status" value="1"/>
</dbReference>
<keyword evidence="4" id="KW-0677">Repeat</keyword>
<evidence type="ECO:0000256" key="6">
    <source>
        <dbReference type="ARBA" id="ARBA00022837"/>
    </source>
</evidence>
<dbReference type="Pfam" id="PF13499">
    <property type="entry name" value="EF-hand_7"/>
    <property type="match status" value="1"/>
</dbReference>
<feature type="domain" description="EF-hand" evidence="9">
    <location>
        <begin position="638"/>
        <end position="673"/>
    </location>
</feature>
<dbReference type="InterPro" id="IPR018247">
    <property type="entry name" value="EF_Hand_1_Ca_BS"/>
</dbReference>
<dbReference type="InterPro" id="IPR003609">
    <property type="entry name" value="Pan_app"/>
</dbReference>
<dbReference type="SMART" id="SM00054">
    <property type="entry name" value="EFh"/>
    <property type="match status" value="3"/>
</dbReference>
<keyword evidence="3" id="KW-0479">Metal-binding</keyword>
<feature type="domain" description="EF-hand" evidence="9">
    <location>
        <begin position="511"/>
        <end position="546"/>
    </location>
</feature>
<reference evidence="10" key="1">
    <citation type="submission" date="2021-02" db="EMBL/GenBank/DDBJ databases">
        <authorList>
            <person name="Nowell W R."/>
        </authorList>
    </citation>
    <scope>NUCLEOTIDE SEQUENCE</scope>
</reference>
<evidence type="ECO:0000256" key="5">
    <source>
        <dbReference type="ARBA" id="ARBA00022801"/>
    </source>
</evidence>
<feature type="domain" description="EF-hand" evidence="9">
    <location>
        <begin position="598"/>
        <end position="633"/>
    </location>
</feature>
<proteinExistence type="inferred from homology"/>
<dbReference type="SMART" id="SM00156">
    <property type="entry name" value="PP2Ac"/>
    <property type="match status" value="1"/>
</dbReference>
<dbReference type="GO" id="GO:0004722">
    <property type="term" value="F:protein serine/threonine phosphatase activity"/>
    <property type="evidence" value="ECO:0007669"/>
    <property type="project" value="UniProtKB-EC"/>
</dbReference>
<dbReference type="Pfam" id="PF00024">
    <property type="entry name" value="PAN_1"/>
    <property type="match status" value="1"/>
</dbReference>
<comment type="cofactor">
    <cofactor evidence="1">
        <name>Mn(2+)</name>
        <dbReference type="ChEBI" id="CHEBI:29035"/>
    </cofactor>
</comment>
<dbReference type="PROSITE" id="PS00125">
    <property type="entry name" value="SER_THR_PHOSPHATASE"/>
    <property type="match status" value="1"/>
</dbReference>
<protein>
    <recommendedName>
        <fullName evidence="8">Serine/threonine-protein phosphatase</fullName>
        <ecNumber evidence="8">3.1.3.16</ecNumber>
    </recommendedName>
</protein>
<dbReference type="PRINTS" id="PR00114">
    <property type="entry name" value="STPHPHTASE"/>
</dbReference>